<evidence type="ECO:0000313" key="2">
    <source>
        <dbReference type="EMBL" id="GGI74903.1"/>
    </source>
</evidence>
<feature type="transmembrane region" description="Helical" evidence="1">
    <location>
        <begin position="59"/>
        <end position="79"/>
    </location>
</feature>
<reference evidence="3" key="1">
    <citation type="journal article" date="2014" name="Int. J. Syst. Evol. Microbiol.">
        <title>Complete genome of a new Firmicutes species belonging to the dominant human colonic microbiota ('Ruminococcus bicirculans') reveals two chromosomes and a selective capacity to utilize plant glucans.</title>
        <authorList>
            <consortium name="NISC Comparative Sequencing Program"/>
            <person name="Wegmann U."/>
            <person name="Louis P."/>
            <person name="Goesmann A."/>
            <person name="Henrissat B."/>
            <person name="Duncan S.H."/>
            <person name="Flint H.J."/>
        </authorList>
    </citation>
    <scope>NUCLEOTIDE SEQUENCE</scope>
    <source>
        <strain evidence="3">CGMCC 1.8884</strain>
    </source>
</reference>
<feature type="transmembrane region" description="Helical" evidence="1">
    <location>
        <begin position="91"/>
        <end position="114"/>
    </location>
</feature>
<evidence type="ECO:0000256" key="1">
    <source>
        <dbReference type="SAM" id="Phobius"/>
    </source>
</evidence>
<name>A0AAV4K1B4_9DEIO</name>
<dbReference type="GeneID" id="59164206"/>
<feature type="transmembrane region" description="Helical" evidence="1">
    <location>
        <begin position="33"/>
        <end position="52"/>
    </location>
</feature>
<feature type="transmembrane region" description="Helical" evidence="1">
    <location>
        <begin position="135"/>
        <end position="154"/>
    </location>
</feature>
<dbReference type="Proteomes" id="UP000630135">
    <property type="component" value="Unassembled WGS sequence"/>
</dbReference>
<reference evidence="2" key="2">
    <citation type="journal article" date="2014" name="Int. J. Syst. Evol. Microbiol.">
        <title>Complete genome sequence of Corynebacterium casei LMG S-19264T (=DSM 44701T), isolated from a smear-ripened cheese.</title>
        <authorList>
            <consortium name="US DOE Joint Genome Institute (JGI-PGF)"/>
            <person name="Walter F."/>
            <person name="Albersmeier A."/>
            <person name="Kalinowski J."/>
            <person name="Ruckert C."/>
        </authorList>
    </citation>
    <scope>NUCLEOTIDE SEQUENCE</scope>
    <source>
        <strain evidence="2">CGMCC 1.8885</strain>
    </source>
</reference>
<keyword evidence="1" id="KW-0812">Transmembrane</keyword>
<accession>A0AAV4K1B4</accession>
<keyword evidence="1" id="KW-0472">Membrane</keyword>
<gene>
    <name evidence="3" type="ORF">GCM10008021_06970</name>
    <name evidence="2" type="ORF">GCM10010914_06330</name>
</gene>
<protein>
    <submittedName>
        <fullName evidence="2">Uncharacterized protein</fullName>
    </submittedName>
</protein>
<sequence length="238" mass="25478">MNERVRLVLTTLGVAFLGNLARAAVSPEGAGLALTFGSFLLLPLLPVLALALQQRHPGVRWGAGLAAALASALCSFVLLDPQHNQDANIGLGLYVTFGWVPVLGGAALLGGLLGRLALPHAPTDPPLPPLAWRGWGWPLVLPLLGAALNLWAEWRLSQRVQAEFSHDHIPAPDLLALLAATLPLLLLLLAVSALPLTLLRNAAQRRGQAQPFLAWWWVTLGLLTLAQVWWTAWPRLAG</sequence>
<dbReference type="AlphaFoldDB" id="A0AAV4K1B4"/>
<dbReference type="EMBL" id="BMLZ01000006">
    <property type="protein sequence ID" value="GGP29046.1"/>
    <property type="molecule type" value="Genomic_DNA"/>
</dbReference>
<reference evidence="4" key="3">
    <citation type="journal article" date="2019" name="Int. J. Syst. Evol. Microbiol.">
        <title>The Global Catalogue of Microorganisms (GCM) 10K type strain sequencing project: providing services to taxonomists for standard genome sequencing and annotation.</title>
        <authorList>
            <consortium name="The Broad Institute Genomics Platform"/>
            <consortium name="The Broad Institute Genome Sequencing Center for Infectious Disease"/>
            <person name="Wu L."/>
            <person name="Ma J."/>
        </authorList>
    </citation>
    <scope>NUCLEOTIDE SEQUENCE [LARGE SCALE GENOMIC DNA]</scope>
    <source>
        <strain evidence="4">CGMCC 1.8884</strain>
    </source>
</reference>
<comment type="caution">
    <text evidence="2">The sequence shown here is derived from an EMBL/GenBank/DDBJ whole genome shotgun (WGS) entry which is preliminary data.</text>
</comment>
<feature type="transmembrane region" description="Helical" evidence="1">
    <location>
        <begin position="211"/>
        <end position="230"/>
    </location>
</feature>
<keyword evidence="4" id="KW-1185">Reference proteome</keyword>
<dbReference type="RefSeq" id="WP_017871523.1">
    <property type="nucleotide sequence ID" value="NZ_BMLZ01000006.1"/>
</dbReference>
<feature type="transmembrane region" description="Helical" evidence="1">
    <location>
        <begin position="174"/>
        <end position="199"/>
    </location>
</feature>
<reference evidence="2" key="4">
    <citation type="submission" date="2023-08" db="EMBL/GenBank/DDBJ databases">
        <authorList>
            <person name="Sun Q."/>
            <person name="Zhou Y."/>
        </authorList>
    </citation>
    <scope>NUCLEOTIDE SEQUENCE</scope>
    <source>
        <strain evidence="3">CGMCC 1.8884</strain>
        <strain evidence="2">CGMCC 1.8885</strain>
    </source>
</reference>
<evidence type="ECO:0000313" key="5">
    <source>
        <dbReference type="Proteomes" id="UP000652720"/>
    </source>
</evidence>
<evidence type="ECO:0000313" key="3">
    <source>
        <dbReference type="EMBL" id="GGP29046.1"/>
    </source>
</evidence>
<dbReference type="Proteomes" id="UP000652720">
    <property type="component" value="Unassembled WGS sequence"/>
</dbReference>
<organism evidence="2 5">
    <name type="scientific">Deinococcus wulumuqiensis</name>
    <dbReference type="NCBI Taxonomy" id="980427"/>
    <lineage>
        <taxon>Bacteria</taxon>
        <taxon>Thermotogati</taxon>
        <taxon>Deinococcota</taxon>
        <taxon>Deinococci</taxon>
        <taxon>Deinococcales</taxon>
        <taxon>Deinococcaceae</taxon>
        <taxon>Deinococcus</taxon>
    </lineage>
</organism>
<keyword evidence="1" id="KW-1133">Transmembrane helix</keyword>
<evidence type="ECO:0000313" key="4">
    <source>
        <dbReference type="Proteomes" id="UP000630135"/>
    </source>
</evidence>
<dbReference type="EMBL" id="BMMA01000003">
    <property type="protein sequence ID" value="GGI74903.1"/>
    <property type="molecule type" value="Genomic_DNA"/>
</dbReference>
<proteinExistence type="predicted"/>